<dbReference type="InterPro" id="IPR011495">
    <property type="entry name" value="Sig_transdc_His_kin_sub2_dim/P"/>
</dbReference>
<gene>
    <name evidence="10" type="ORF">OSO01_10680</name>
</gene>
<feature type="domain" description="Histidine kinase" evidence="9">
    <location>
        <begin position="267"/>
        <end position="459"/>
    </location>
</feature>
<keyword evidence="11" id="KW-1185">Reference proteome</keyword>
<dbReference type="InterPro" id="IPR038424">
    <property type="entry name" value="H_kinase_PdtaS_GAF_sf"/>
</dbReference>
<organism evidence="10 11">
    <name type="scientific">Oceanobacillus sojae</name>
    <dbReference type="NCBI Taxonomy" id="582851"/>
    <lineage>
        <taxon>Bacteria</taxon>
        <taxon>Bacillati</taxon>
        <taxon>Bacillota</taxon>
        <taxon>Bacilli</taxon>
        <taxon>Bacillales</taxon>
        <taxon>Bacillaceae</taxon>
        <taxon>Oceanobacillus</taxon>
    </lineage>
</organism>
<dbReference type="SUPFAM" id="SSF55874">
    <property type="entry name" value="ATPase domain of HSP90 chaperone/DNA topoisomerase II/histidine kinase"/>
    <property type="match status" value="1"/>
</dbReference>
<dbReference type="InterPro" id="IPR003594">
    <property type="entry name" value="HATPase_dom"/>
</dbReference>
<evidence type="ECO:0000256" key="2">
    <source>
        <dbReference type="ARBA" id="ARBA00012438"/>
    </source>
</evidence>
<evidence type="ECO:0000313" key="11">
    <source>
        <dbReference type="Proteomes" id="UP000321558"/>
    </source>
</evidence>
<keyword evidence="8" id="KW-0902">Two-component regulatory system</keyword>
<comment type="caution">
    <text evidence="10">The sequence shown here is derived from an EMBL/GenBank/DDBJ whole genome shotgun (WGS) entry which is preliminary data.</text>
</comment>
<evidence type="ECO:0000256" key="1">
    <source>
        <dbReference type="ARBA" id="ARBA00000085"/>
    </source>
</evidence>
<evidence type="ECO:0000256" key="5">
    <source>
        <dbReference type="ARBA" id="ARBA00022741"/>
    </source>
</evidence>
<dbReference type="PROSITE" id="PS50109">
    <property type="entry name" value="HIS_KIN"/>
    <property type="match status" value="1"/>
</dbReference>
<keyword evidence="5" id="KW-0547">Nucleotide-binding</keyword>
<dbReference type="GO" id="GO:0000160">
    <property type="term" value="P:phosphorelay signal transduction system"/>
    <property type="evidence" value="ECO:0007669"/>
    <property type="project" value="UniProtKB-KW"/>
</dbReference>
<comment type="catalytic activity">
    <reaction evidence="1">
        <text>ATP + protein L-histidine = ADP + protein N-phospho-L-histidine.</text>
        <dbReference type="EC" id="2.7.13.3"/>
    </reaction>
</comment>
<dbReference type="Pfam" id="PF07568">
    <property type="entry name" value="HisKA_2"/>
    <property type="match status" value="1"/>
</dbReference>
<evidence type="ECO:0000256" key="6">
    <source>
        <dbReference type="ARBA" id="ARBA00022777"/>
    </source>
</evidence>
<dbReference type="Pfam" id="PF02518">
    <property type="entry name" value="HATPase_c"/>
    <property type="match status" value="1"/>
</dbReference>
<reference evidence="10 11" key="1">
    <citation type="submission" date="2019-07" db="EMBL/GenBank/DDBJ databases">
        <title>Whole genome shotgun sequence of Oceanobacillus sojae NBRC 105379.</title>
        <authorList>
            <person name="Hosoyama A."/>
            <person name="Uohara A."/>
            <person name="Ohji S."/>
            <person name="Ichikawa N."/>
        </authorList>
    </citation>
    <scope>NUCLEOTIDE SEQUENCE [LARGE SCALE GENOMIC DNA]</scope>
    <source>
        <strain evidence="10 11">NBRC 105379</strain>
    </source>
</reference>
<dbReference type="Proteomes" id="UP000321558">
    <property type="component" value="Unassembled WGS sequence"/>
</dbReference>
<dbReference type="SMART" id="SM00387">
    <property type="entry name" value="HATPase_c"/>
    <property type="match status" value="1"/>
</dbReference>
<dbReference type="EC" id="2.7.13.3" evidence="2"/>
<keyword evidence="4" id="KW-0808">Transferase</keyword>
<keyword evidence="7" id="KW-0067">ATP-binding</keyword>
<evidence type="ECO:0000256" key="3">
    <source>
        <dbReference type="ARBA" id="ARBA00022553"/>
    </source>
</evidence>
<evidence type="ECO:0000256" key="7">
    <source>
        <dbReference type="ARBA" id="ARBA00022840"/>
    </source>
</evidence>
<accession>A0A511ZFU9</accession>
<proteinExistence type="predicted"/>
<dbReference type="PANTHER" id="PTHR41523">
    <property type="entry name" value="TWO-COMPONENT SYSTEM SENSOR PROTEIN"/>
    <property type="match status" value="1"/>
</dbReference>
<dbReference type="AlphaFoldDB" id="A0A511ZFU9"/>
<dbReference type="InterPro" id="IPR036890">
    <property type="entry name" value="HATPase_C_sf"/>
</dbReference>
<dbReference type="Gene3D" id="3.30.565.10">
    <property type="entry name" value="Histidine kinase-like ATPase, C-terminal domain"/>
    <property type="match status" value="1"/>
</dbReference>
<dbReference type="Gene3D" id="3.30.450.20">
    <property type="entry name" value="PAS domain"/>
    <property type="match status" value="1"/>
</dbReference>
<evidence type="ECO:0000256" key="8">
    <source>
        <dbReference type="ARBA" id="ARBA00023012"/>
    </source>
</evidence>
<name>A0A511ZFU9_9BACI</name>
<evidence type="ECO:0000313" key="10">
    <source>
        <dbReference type="EMBL" id="GEN86329.1"/>
    </source>
</evidence>
<dbReference type="InterPro" id="IPR022066">
    <property type="entry name" value="PdtaS_GAF"/>
</dbReference>
<dbReference type="Pfam" id="PF12282">
    <property type="entry name" value="GAF_PdtaS"/>
    <property type="match status" value="1"/>
</dbReference>
<evidence type="ECO:0000256" key="4">
    <source>
        <dbReference type="ARBA" id="ARBA00022679"/>
    </source>
</evidence>
<dbReference type="Gene3D" id="3.30.450.280">
    <property type="entry name" value="GAF domain"/>
    <property type="match status" value="1"/>
</dbReference>
<dbReference type="PANTHER" id="PTHR41523:SF8">
    <property type="entry name" value="ETHYLENE RESPONSE SENSOR PROTEIN"/>
    <property type="match status" value="1"/>
</dbReference>
<keyword evidence="6" id="KW-0418">Kinase</keyword>
<dbReference type="GO" id="GO:0004673">
    <property type="term" value="F:protein histidine kinase activity"/>
    <property type="evidence" value="ECO:0007669"/>
    <property type="project" value="UniProtKB-EC"/>
</dbReference>
<evidence type="ECO:0000259" key="9">
    <source>
        <dbReference type="PROSITE" id="PS50109"/>
    </source>
</evidence>
<dbReference type="EMBL" id="BJYM01000003">
    <property type="protein sequence ID" value="GEN86329.1"/>
    <property type="molecule type" value="Genomic_DNA"/>
</dbReference>
<keyword evidence="3" id="KW-0597">Phosphoprotein</keyword>
<dbReference type="InterPro" id="IPR005467">
    <property type="entry name" value="His_kinase_dom"/>
</dbReference>
<dbReference type="GO" id="GO:0005524">
    <property type="term" value="F:ATP binding"/>
    <property type="evidence" value="ECO:0007669"/>
    <property type="project" value="UniProtKB-KW"/>
</dbReference>
<sequence>MFMNKQIDKIMELCKKYTEMTDKEIEIIYQKAHALDELATIFDCDIFIDVPLKNSTASIVIYHVLPVSKESLYEQSPVGQPAMKMNEPGVWKVSRAGGKLKGYKAFTQENVFIRQNIYAIEYQDKILGTYIMETPFHEVQKDGTEEQNDYMVMTARLNNYIDDAIYFFDSSSRLIFQNEKADSILKDSLQEEVYYNQLFGNQIPYSDLVLNDKKAFMKEIELDDKFYMMKRIILEDDKLEFAIILRDITQLKNKEAEIISKTEAIRETHHRIKNNLQTMASLLRMEKRRSENEEIKHILSDNMNRVMSIAATHDILARQLGDKVELSEVIKFIVNNMHRSYMLLNNLELSLDAEESIIVRSEIATSVSLIVNELVQNSYNHAFIGKSNGKLKVSLKKQDDTVFITVADNGIGFSIDEIKKNSLGLVIVQNYVKDKLKGTIQFNRQKKGMEVTFQFKQTLYNDV</sequence>
<dbReference type="STRING" id="582851.GCA_900162665_04154"/>
<protein>
    <recommendedName>
        <fullName evidence="2">histidine kinase</fullName>
        <ecNumber evidence="2">2.7.13.3</ecNumber>
    </recommendedName>
</protein>